<gene>
    <name evidence="2" type="ORF">D6858_11325</name>
</gene>
<evidence type="ECO:0008006" key="4">
    <source>
        <dbReference type="Google" id="ProtNLM"/>
    </source>
</evidence>
<proteinExistence type="predicted"/>
<reference evidence="2 3" key="1">
    <citation type="submission" date="2018-09" db="EMBL/GenBank/DDBJ databases">
        <title>Altererythrobacter sp.Ery1 and Ery12, the genome sequencing of novel strains in genus Alterythrobacter.</title>
        <authorList>
            <person name="Cheng H."/>
            <person name="Wu Y.-H."/>
            <person name="Fang C."/>
            <person name="Xu X.-W."/>
        </authorList>
    </citation>
    <scope>NUCLEOTIDE SEQUENCE [LARGE SCALE GENOMIC DNA]</scope>
    <source>
        <strain evidence="2 3">Ery12</strain>
    </source>
</reference>
<sequence>MNVRTRLIGGAVALIALAQPQVSLAQECITKQEVGSLVMYMMPVAIDSVDQACSTHLSPDGFLASGAAGMRERYAAMSDKEWPNARRALFKFARNGRPAEADDPFDFSALPDEAVRPLATAMFGTKIRNAIKVDDCANYEEALQVFSPIEPHDVASLVAFIASVVKVENPSVCKEPQE</sequence>
<keyword evidence="1" id="KW-0732">Signal</keyword>
<dbReference type="AlphaFoldDB" id="A0A419R0D0"/>
<comment type="caution">
    <text evidence="2">The sequence shown here is derived from an EMBL/GenBank/DDBJ whole genome shotgun (WGS) entry which is preliminary data.</text>
</comment>
<evidence type="ECO:0000313" key="2">
    <source>
        <dbReference type="EMBL" id="RJX66933.1"/>
    </source>
</evidence>
<protein>
    <recommendedName>
        <fullName evidence="4">Secreted protein</fullName>
    </recommendedName>
</protein>
<feature type="chain" id="PRO_5019102328" description="Secreted protein" evidence="1">
    <location>
        <begin position="26"/>
        <end position="178"/>
    </location>
</feature>
<feature type="signal peptide" evidence="1">
    <location>
        <begin position="1"/>
        <end position="25"/>
    </location>
</feature>
<dbReference type="Proteomes" id="UP000284322">
    <property type="component" value="Unassembled WGS sequence"/>
</dbReference>
<dbReference type="OrthoDB" id="7594050at2"/>
<dbReference type="RefSeq" id="WP_120110286.1">
    <property type="nucleotide sequence ID" value="NZ_RAHJ01000019.1"/>
</dbReference>
<organism evidence="2 3">
    <name type="scientific">Tsuneonella suprasediminis</name>
    <dbReference type="NCBI Taxonomy" id="2306996"/>
    <lineage>
        <taxon>Bacteria</taxon>
        <taxon>Pseudomonadati</taxon>
        <taxon>Pseudomonadota</taxon>
        <taxon>Alphaproteobacteria</taxon>
        <taxon>Sphingomonadales</taxon>
        <taxon>Erythrobacteraceae</taxon>
        <taxon>Tsuneonella</taxon>
    </lineage>
</organism>
<keyword evidence="3" id="KW-1185">Reference proteome</keyword>
<accession>A0A419R0D0</accession>
<name>A0A419R0D0_9SPHN</name>
<dbReference type="EMBL" id="RAHJ01000019">
    <property type="protein sequence ID" value="RJX66933.1"/>
    <property type="molecule type" value="Genomic_DNA"/>
</dbReference>
<evidence type="ECO:0000313" key="3">
    <source>
        <dbReference type="Proteomes" id="UP000284322"/>
    </source>
</evidence>
<evidence type="ECO:0000256" key="1">
    <source>
        <dbReference type="SAM" id="SignalP"/>
    </source>
</evidence>